<keyword evidence="1" id="KW-0411">Iron-sulfur</keyword>
<keyword evidence="4 5" id="KW-0949">S-adenosyl-L-methionine</keyword>
<keyword evidence="3 5" id="KW-0808">Transferase</keyword>
<dbReference type="PROSITE" id="PS50926">
    <property type="entry name" value="TRAM"/>
    <property type="match status" value="1"/>
</dbReference>
<dbReference type="Pfam" id="PF05958">
    <property type="entry name" value="tRNA_U5-meth_tr"/>
    <property type="match status" value="1"/>
</dbReference>
<dbReference type="CDD" id="cd02440">
    <property type="entry name" value="AdoMet_MTases"/>
    <property type="match status" value="1"/>
</dbReference>
<evidence type="ECO:0000256" key="2">
    <source>
        <dbReference type="ARBA" id="ARBA00022603"/>
    </source>
</evidence>
<dbReference type="PANTHER" id="PTHR11061:SF49">
    <property type="entry name" value="23S RRNA (URACIL(1939)-C(5))-METHYLTRANSFERASE RLMD"/>
    <property type="match status" value="1"/>
</dbReference>
<dbReference type="InterPro" id="IPR029063">
    <property type="entry name" value="SAM-dependent_MTases_sf"/>
</dbReference>
<dbReference type="EMBL" id="FORX01000004">
    <property type="protein sequence ID" value="SFJ55103.1"/>
    <property type="molecule type" value="Genomic_DNA"/>
</dbReference>
<feature type="binding site" evidence="5">
    <location>
        <position position="223"/>
    </location>
    <ligand>
        <name>S-adenosyl-L-methionine</name>
        <dbReference type="ChEBI" id="CHEBI:59789"/>
    </ligand>
</feature>
<name>A0A1I3S8F1_9BACT</name>
<dbReference type="InterPro" id="IPR002792">
    <property type="entry name" value="TRAM_dom"/>
</dbReference>
<dbReference type="SUPFAM" id="SSF53335">
    <property type="entry name" value="S-adenosyl-L-methionine-dependent methyltransferases"/>
    <property type="match status" value="1"/>
</dbReference>
<feature type="active site" description="Nucleophile" evidence="5">
    <location>
        <position position="346"/>
    </location>
</feature>
<dbReference type="InterPro" id="IPR010280">
    <property type="entry name" value="U5_MeTrfase_fam"/>
</dbReference>
<feature type="binding site" evidence="5">
    <location>
        <position position="271"/>
    </location>
    <ligand>
        <name>S-adenosyl-L-methionine</name>
        <dbReference type="ChEBI" id="CHEBI:59789"/>
    </ligand>
</feature>
<dbReference type="InterPro" id="IPR012340">
    <property type="entry name" value="NA-bd_OB-fold"/>
</dbReference>
<sequence>MNSVGDLLTLTVEKLLWRGRGLARLDSGQVVMIEPGVLPDEVVSVRVTKAAKDFLQAEAVRILTPSPLRGVHPCPHAADCGGSRFGMVAPETGTQLKADILRDALPRALGRDHGLRIPELRVVPSPGGWRYRLRGQIHVRSGRPHAMGHASNDLVPLTDCLLLCEPLAKAMPGLAKTLPDGRFTIAASPDTGQTATEQDDVLLPFSFPEFGLTLQLPPSTFFQANWALNQQLVRSTVDALDGFERVADLFCGAGNFALPLASRGKTVLAVEGSLPAVTTGTRNAERLNLDSVTFRDANLARPAAWKMVGDFAPRAAILDPPRTGAKGIGSTLLGMQGLERLAWVSCDVVNTIRDAKPLLAAGWRISSLTLFDMFPGTWHMEVLMILDRP</sequence>
<dbReference type="Gene3D" id="3.40.50.150">
    <property type="entry name" value="Vaccinia Virus protein VP39"/>
    <property type="match status" value="1"/>
</dbReference>
<dbReference type="Pfam" id="PF01938">
    <property type="entry name" value="TRAM"/>
    <property type="match status" value="1"/>
</dbReference>
<dbReference type="OrthoDB" id="9804590at2"/>
<dbReference type="SUPFAM" id="SSF50249">
    <property type="entry name" value="Nucleic acid-binding proteins"/>
    <property type="match status" value="1"/>
</dbReference>
<feature type="domain" description="TRAM" evidence="6">
    <location>
        <begin position="1"/>
        <end position="61"/>
    </location>
</feature>
<evidence type="ECO:0000256" key="4">
    <source>
        <dbReference type="ARBA" id="ARBA00022691"/>
    </source>
</evidence>
<gene>
    <name evidence="7" type="ORF">SAMN04488082_10470</name>
</gene>
<comment type="similarity">
    <text evidence="5">Belongs to the class I-like SAM-binding methyltransferase superfamily. RNA M5U methyltransferase family.</text>
</comment>
<evidence type="ECO:0000256" key="1">
    <source>
        <dbReference type="ARBA" id="ARBA00022485"/>
    </source>
</evidence>
<organism evidence="7 8">
    <name type="scientific">Desulfomicrobium apsheronum</name>
    <dbReference type="NCBI Taxonomy" id="52560"/>
    <lineage>
        <taxon>Bacteria</taxon>
        <taxon>Pseudomonadati</taxon>
        <taxon>Thermodesulfobacteriota</taxon>
        <taxon>Desulfovibrionia</taxon>
        <taxon>Desulfovibrionales</taxon>
        <taxon>Desulfomicrobiaceae</taxon>
        <taxon>Desulfomicrobium</taxon>
    </lineage>
</organism>
<dbReference type="Proteomes" id="UP000198635">
    <property type="component" value="Unassembled WGS sequence"/>
</dbReference>
<keyword evidence="8" id="KW-1185">Reference proteome</keyword>
<protein>
    <submittedName>
        <fullName evidence="7">23S rRNA (Uracil1939-C5)-methyltransferase</fullName>
    </submittedName>
</protein>
<evidence type="ECO:0000313" key="8">
    <source>
        <dbReference type="Proteomes" id="UP000198635"/>
    </source>
</evidence>
<dbReference type="PANTHER" id="PTHR11061">
    <property type="entry name" value="RNA M5U METHYLTRANSFERASE"/>
    <property type="match status" value="1"/>
</dbReference>
<dbReference type="PROSITE" id="PS51687">
    <property type="entry name" value="SAM_MT_RNA_M5U"/>
    <property type="match status" value="1"/>
</dbReference>
<reference evidence="8" key="1">
    <citation type="submission" date="2016-10" db="EMBL/GenBank/DDBJ databases">
        <authorList>
            <person name="Varghese N."/>
            <person name="Submissions S."/>
        </authorList>
    </citation>
    <scope>NUCLEOTIDE SEQUENCE [LARGE SCALE GENOMIC DNA]</scope>
    <source>
        <strain evidence="8">DSM 5918</strain>
    </source>
</reference>
<keyword evidence="1" id="KW-0408">Iron</keyword>
<evidence type="ECO:0000313" key="7">
    <source>
        <dbReference type="EMBL" id="SFJ55103.1"/>
    </source>
</evidence>
<keyword evidence="1" id="KW-0479">Metal-binding</keyword>
<evidence type="ECO:0000256" key="3">
    <source>
        <dbReference type="ARBA" id="ARBA00022679"/>
    </source>
</evidence>
<accession>A0A1I3S8F1</accession>
<feature type="binding site" evidence="5">
    <location>
        <position position="250"/>
    </location>
    <ligand>
        <name>S-adenosyl-L-methionine</name>
        <dbReference type="ChEBI" id="CHEBI:59789"/>
    </ligand>
</feature>
<feature type="binding site" evidence="5">
    <location>
        <position position="319"/>
    </location>
    <ligand>
        <name>S-adenosyl-L-methionine</name>
        <dbReference type="ChEBI" id="CHEBI:59789"/>
    </ligand>
</feature>
<proteinExistence type="inferred from homology"/>
<dbReference type="Gene3D" id="2.40.50.140">
    <property type="entry name" value="Nucleic acid-binding proteins"/>
    <property type="match status" value="1"/>
</dbReference>
<keyword evidence="1" id="KW-0004">4Fe-4S</keyword>
<dbReference type="GO" id="GO:0070041">
    <property type="term" value="F:rRNA (uridine-C5-)-methyltransferase activity"/>
    <property type="evidence" value="ECO:0007669"/>
    <property type="project" value="TreeGrafter"/>
</dbReference>
<keyword evidence="2 5" id="KW-0489">Methyltransferase</keyword>
<dbReference type="AlphaFoldDB" id="A0A1I3S8F1"/>
<dbReference type="STRING" id="52560.SAMN04488082_10470"/>
<evidence type="ECO:0000256" key="5">
    <source>
        <dbReference type="PROSITE-ProRule" id="PRU01024"/>
    </source>
</evidence>
<dbReference type="GO" id="GO:0070475">
    <property type="term" value="P:rRNA base methylation"/>
    <property type="evidence" value="ECO:0007669"/>
    <property type="project" value="TreeGrafter"/>
</dbReference>
<dbReference type="RefSeq" id="WP_092373192.1">
    <property type="nucleotide sequence ID" value="NZ_FORX01000004.1"/>
</dbReference>
<evidence type="ECO:0000259" key="6">
    <source>
        <dbReference type="PROSITE" id="PS50926"/>
    </source>
</evidence>